<evidence type="ECO:0000313" key="8">
    <source>
        <dbReference type="EMBL" id="WFC95734.1"/>
    </source>
</evidence>
<evidence type="ECO:0000256" key="1">
    <source>
        <dbReference type="ARBA" id="ARBA00004496"/>
    </source>
</evidence>
<protein>
    <submittedName>
        <fullName evidence="8">Peroxisomal membrane signal receptor PTS1</fullName>
    </submittedName>
</protein>
<feature type="region of interest" description="Disordered" evidence="7">
    <location>
        <begin position="26"/>
        <end position="63"/>
    </location>
</feature>
<dbReference type="Pfam" id="PF13432">
    <property type="entry name" value="TPR_16"/>
    <property type="match status" value="1"/>
</dbReference>
<evidence type="ECO:0000256" key="7">
    <source>
        <dbReference type="SAM" id="MobiDB-lite"/>
    </source>
</evidence>
<accession>A0AAF0DU66</accession>
<feature type="repeat" description="TPR" evidence="6">
    <location>
        <begin position="517"/>
        <end position="550"/>
    </location>
</feature>
<feature type="compositionally biased region" description="Low complexity" evidence="7">
    <location>
        <begin position="224"/>
        <end position="235"/>
    </location>
</feature>
<dbReference type="InterPro" id="IPR019734">
    <property type="entry name" value="TPR_rpt"/>
</dbReference>
<dbReference type="GO" id="GO:0005052">
    <property type="term" value="F:peroxisome matrix targeting signal-1 binding"/>
    <property type="evidence" value="ECO:0007669"/>
    <property type="project" value="TreeGrafter"/>
</dbReference>
<dbReference type="AlphaFoldDB" id="A0AAF0DU66"/>
<comment type="similarity">
    <text evidence="2">Belongs to the peroxisomal targeting signal receptor family.</text>
</comment>
<organism evidence="8 9">
    <name type="scientific">Malassezia brasiliensis</name>
    <dbReference type="NCBI Taxonomy" id="1821822"/>
    <lineage>
        <taxon>Eukaryota</taxon>
        <taxon>Fungi</taxon>
        <taxon>Dikarya</taxon>
        <taxon>Basidiomycota</taxon>
        <taxon>Ustilaginomycotina</taxon>
        <taxon>Malasseziomycetes</taxon>
        <taxon>Malasseziales</taxon>
        <taxon>Malasseziaceae</taxon>
        <taxon>Malassezia</taxon>
    </lineage>
</organism>
<keyword evidence="8" id="KW-0675">Receptor</keyword>
<dbReference type="PROSITE" id="PS50005">
    <property type="entry name" value="TPR"/>
    <property type="match status" value="3"/>
</dbReference>
<feature type="repeat" description="TPR" evidence="6">
    <location>
        <begin position="551"/>
        <end position="584"/>
    </location>
</feature>
<comment type="subcellular location">
    <subcellularLocation>
        <location evidence="1">Cytoplasm</location>
    </subcellularLocation>
</comment>
<keyword evidence="4" id="KW-0677">Repeat</keyword>
<name>A0AAF0DU66_9BASI</name>
<dbReference type="PANTHER" id="PTHR10130">
    <property type="entry name" value="PEROXISOMAL TARGETING SIGNAL 1 RECEPTOR PEX5"/>
    <property type="match status" value="1"/>
</dbReference>
<reference evidence="8" key="1">
    <citation type="submission" date="2023-03" db="EMBL/GenBank/DDBJ databases">
        <title>Mating type loci evolution in Malassezia.</title>
        <authorList>
            <person name="Coelho M.A."/>
        </authorList>
    </citation>
    <scope>NUCLEOTIDE SEQUENCE</scope>
    <source>
        <strain evidence="8">CBS 14135</strain>
    </source>
</reference>
<dbReference type="SMART" id="SM00028">
    <property type="entry name" value="TPR"/>
    <property type="match status" value="4"/>
</dbReference>
<proteinExistence type="inferred from homology"/>
<feature type="region of interest" description="Disordered" evidence="7">
    <location>
        <begin position="619"/>
        <end position="638"/>
    </location>
</feature>
<feature type="compositionally biased region" description="Basic and acidic residues" evidence="7">
    <location>
        <begin position="210"/>
        <end position="223"/>
    </location>
</feature>
<evidence type="ECO:0000256" key="4">
    <source>
        <dbReference type="ARBA" id="ARBA00022737"/>
    </source>
</evidence>
<dbReference type="InterPro" id="IPR011990">
    <property type="entry name" value="TPR-like_helical_dom_sf"/>
</dbReference>
<evidence type="ECO:0000313" key="9">
    <source>
        <dbReference type="Proteomes" id="UP001216638"/>
    </source>
</evidence>
<dbReference type="PANTHER" id="PTHR10130:SF9">
    <property type="entry name" value="PEROXISOMAL TARGETING SIGNAL RECEPTOR"/>
    <property type="match status" value="1"/>
</dbReference>
<sequence>MAFQSMLSGAECSTSSNTLSQFLKHAQTDRSLQQDSLRPADVGAQRSQFRTRPAGAGPAPEMEAFANPRAGAPAFDMHAMRAEMDAMRGAGAPPAHVGAPPSVWAQEMQRPAAASAASAPQRAAPSHAWSEQFVARGVHAPPGAATAAPHAPERAAHGAPMHRMPMGMGMGMGMPMGMGMGMRAPRSEAQPERFVELDDAQWEEQFRRLEERTQTKGKGKEAEAPAADAAGAEAPAAEDEAAEQAKLREFQDRLGTTFRDANPRFEELWNALKDPSVHKTNDDLAKWEEQLMQAIAEEDPSQSTHPGGGLGPGALGLNETDGLGEAEERLRPMLNEVDEAGFPVLGEYAYAPANPYVDHPAPFAEGVRLLEHNGSLTDAALLFEVATQRDAAPQRANEIQRTDAERSRAWQRLGESQAMNEHEEKAIQALERALALDADNLGAYLSLAVSYINEGYDQAANATLLQYLHRTHPHLAPSPEFPALRDEATNPWARLTYVRDLFLKAARENAASGQMDPEVQIALGVLFYSSSSYDQARDCFEAALQSRPDDFQLWNRLGATLANGGNPELATEAYHKALELRPTFTRAIYNLSVSCLNLGAHHQAAEHLLSALTLQRAQPLPDTADGPTERAAPPLAASKESESLWSTLRSIFVVLNRMDLANACHVGSDLQQFRDAGFDF</sequence>
<dbReference type="InterPro" id="IPR024111">
    <property type="entry name" value="PEX5/PEX5L"/>
</dbReference>
<feature type="region of interest" description="Disordered" evidence="7">
    <location>
        <begin position="210"/>
        <end position="243"/>
    </location>
</feature>
<dbReference type="Proteomes" id="UP001216638">
    <property type="component" value="Chromosome 3"/>
</dbReference>
<keyword evidence="5 6" id="KW-0802">TPR repeat</keyword>
<dbReference type="EMBL" id="CP119953">
    <property type="protein sequence ID" value="WFC95734.1"/>
    <property type="molecule type" value="Genomic_DNA"/>
</dbReference>
<keyword evidence="9" id="KW-1185">Reference proteome</keyword>
<dbReference type="Gene3D" id="1.25.40.10">
    <property type="entry name" value="Tetratricopeptide repeat domain"/>
    <property type="match status" value="1"/>
</dbReference>
<evidence type="ECO:0000256" key="3">
    <source>
        <dbReference type="ARBA" id="ARBA00022490"/>
    </source>
</evidence>
<dbReference type="GO" id="GO:0016560">
    <property type="term" value="P:protein import into peroxisome matrix, docking"/>
    <property type="evidence" value="ECO:0007669"/>
    <property type="project" value="TreeGrafter"/>
</dbReference>
<dbReference type="Pfam" id="PF13181">
    <property type="entry name" value="TPR_8"/>
    <property type="match status" value="1"/>
</dbReference>
<gene>
    <name evidence="8" type="primary">PEX5</name>
    <name evidence="8" type="ORF">MBRA1_002388</name>
</gene>
<evidence type="ECO:0000256" key="5">
    <source>
        <dbReference type="ARBA" id="ARBA00022803"/>
    </source>
</evidence>
<dbReference type="GO" id="GO:0005778">
    <property type="term" value="C:peroxisomal membrane"/>
    <property type="evidence" value="ECO:0007669"/>
    <property type="project" value="TreeGrafter"/>
</dbReference>
<feature type="repeat" description="TPR" evidence="6">
    <location>
        <begin position="407"/>
        <end position="440"/>
    </location>
</feature>
<evidence type="ECO:0000256" key="6">
    <source>
        <dbReference type="PROSITE-ProRule" id="PRU00339"/>
    </source>
</evidence>
<dbReference type="SUPFAM" id="SSF48452">
    <property type="entry name" value="TPR-like"/>
    <property type="match status" value="1"/>
</dbReference>
<dbReference type="GO" id="GO:0005829">
    <property type="term" value="C:cytosol"/>
    <property type="evidence" value="ECO:0007669"/>
    <property type="project" value="TreeGrafter"/>
</dbReference>
<keyword evidence="3" id="KW-0963">Cytoplasm</keyword>
<evidence type="ECO:0000256" key="2">
    <source>
        <dbReference type="ARBA" id="ARBA00005348"/>
    </source>
</evidence>